<comment type="caution">
    <text evidence="2">The sequence shown here is derived from an EMBL/GenBank/DDBJ whole genome shotgun (WGS) entry which is preliminary data.</text>
</comment>
<evidence type="ECO:0000313" key="2">
    <source>
        <dbReference type="EMBL" id="RMI35047.1"/>
    </source>
</evidence>
<reference evidence="2 3" key="1">
    <citation type="submission" date="2018-10" db="EMBL/GenBank/DDBJ databases">
        <title>Isolation from cow dung.</title>
        <authorList>
            <person name="Ling L."/>
        </authorList>
    </citation>
    <scope>NUCLEOTIDE SEQUENCE [LARGE SCALE GENOMIC DNA]</scope>
    <source>
        <strain evidence="2 3">NEAU-LL90</strain>
    </source>
</reference>
<dbReference type="Proteomes" id="UP000279275">
    <property type="component" value="Unassembled WGS sequence"/>
</dbReference>
<evidence type="ECO:0000313" key="3">
    <source>
        <dbReference type="Proteomes" id="UP000279275"/>
    </source>
</evidence>
<keyword evidence="1" id="KW-0732">Signal</keyword>
<gene>
    <name evidence="2" type="ORF">EBN03_01580</name>
</gene>
<keyword evidence="3" id="KW-1185">Reference proteome</keyword>
<protein>
    <submittedName>
        <fullName evidence="2">Uncharacterized protein</fullName>
    </submittedName>
</protein>
<accession>A0A3M2LBZ5</accession>
<proteinExistence type="predicted"/>
<evidence type="ECO:0000256" key="1">
    <source>
        <dbReference type="SAM" id="SignalP"/>
    </source>
</evidence>
<feature type="signal peptide" evidence="1">
    <location>
        <begin position="1"/>
        <end position="18"/>
    </location>
</feature>
<organism evidence="2 3">
    <name type="scientific">Nocardia stercoris</name>
    <dbReference type="NCBI Taxonomy" id="2483361"/>
    <lineage>
        <taxon>Bacteria</taxon>
        <taxon>Bacillati</taxon>
        <taxon>Actinomycetota</taxon>
        <taxon>Actinomycetes</taxon>
        <taxon>Mycobacteriales</taxon>
        <taxon>Nocardiaceae</taxon>
        <taxon>Nocardia</taxon>
    </lineage>
</organism>
<name>A0A3M2LBZ5_9NOCA</name>
<dbReference type="EMBL" id="RFFH01000001">
    <property type="protein sequence ID" value="RMI35047.1"/>
    <property type="molecule type" value="Genomic_DNA"/>
</dbReference>
<sequence>MAAIVALACGWPAAPAQADPLPQWTPFGTTIYTFGDAKFCTGTIAVALEAAHGRPGHVLAHIAPLGYQRGPCGNHVVLGWVGSAGARSDLVYVWAGVTPGTAVTEDLWVGTGFAKLMADTWPPQGTFTEWYMVVP</sequence>
<dbReference type="AlphaFoldDB" id="A0A3M2LBZ5"/>
<feature type="chain" id="PRO_5018049607" evidence="1">
    <location>
        <begin position="19"/>
        <end position="135"/>
    </location>
</feature>